<evidence type="ECO:0000313" key="2">
    <source>
        <dbReference type="EMBL" id="MEM5338138.1"/>
    </source>
</evidence>
<feature type="domain" description="N-acetyltransferase" evidence="1">
    <location>
        <begin position="9"/>
        <end position="151"/>
    </location>
</feature>
<dbReference type="RefSeq" id="WP_147237155.1">
    <property type="nucleotide sequence ID" value="NZ_JAZHFZ010000001.1"/>
</dbReference>
<evidence type="ECO:0000259" key="1">
    <source>
        <dbReference type="PROSITE" id="PS51186"/>
    </source>
</evidence>
<name>A0A5C6V3S0_9BURK</name>
<evidence type="ECO:0000313" key="4">
    <source>
        <dbReference type="Proteomes" id="UP000321776"/>
    </source>
</evidence>
<dbReference type="Gene3D" id="3.40.630.30">
    <property type="match status" value="1"/>
</dbReference>
<accession>A0A5C6V3S0</accession>
<evidence type="ECO:0000313" key="3">
    <source>
        <dbReference type="EMBL" id="TXC79450.1"/>
    </source>
</evidence>
<organism evidence="3 4">
    <name type="scientific">Paraburkholderia azotifigens</name>
    <dbReference type="NCBI Taxonomy" id="2057004"/>
    <lineage>
        <taxon>Bacteria</taxon>
        <taxon>Pseudomonadati</taxon>
        <taxon>Pseudomonadota</taxon>
        <taxon>Betaproteobacteria</taxon>
        <taxon>Burkholderiales</taxon>
        <taxon>Burkholderiaceae</taxon>
        <taxon>Paraburkholderia</taxon>
    </lineage>
</organism>
<keyword evidence="5" id="KW-1185">Reference proteome</keyword>
<sequence>MQSTNFVSLKLRPCEPGDAPILLRILKQSTALQAQGYELPGDVMQFGQRDTQLAKAMLACADDVPIGVLDIDRRPREWRLRALHIDLDHRGKGFGSLLLTAVQDEAQLARVNVSAILERANPAVRLFIKHGFVVAMETDTEVLLKWRVPLP</sequence>
<dbReference type="SUPFAM" id="SSF55729">
    <property type="entry name" value="Acyl-CoA N-acyltransferases (Nat)"/>
    <property type="match status" value="1"/>
</dbReference>
<dbReference type="CDD" id="cd04301">
    <property type="entry name" value="NAT_SF"/>
    <property type="match status" value="1"/>
</dbReference>
<dbReference type="Proteomes" id="UP001481677">
    <property type="component" value="Unassembled WGS sequence"/>
</dbReference>
<reference evidence="3" key="2">
    <citation type="submission" date="2019-08" db="EMBL/GenBank/DDBJ databases">
        <authorList>
            <person name="Im W.-T."/>
        </authorList>
    </citation>
    <scope>NUCLEOTIDE SEQUENCE</scope>
    <source>
        <strain evidence="3">NF 2-5-3</strain>
    </source>
</reference>
<dbReference type="InterPro" id="IPR000182">
    <property type="entry name" value="GNAT_dom"/>
</dbReference>
<reference evidence="3 4" key="1">
    <citation type="journal article" date="2018" name="Int. J. Syst. Evol. Microbiol.">
        <title>Paraburkholderia azotifigens sp. nov., a nitrogen-fixing bacterium isolated from paddy soil.</title>
        <authorList>
            <person name="Choi G.M."/>
            <person name="Im W.T."/>
        </authorList>
    </citation>
    <scope>NUCLEOTIDE SEQUENCE [LARGE SCALE GENOMIC DNA]</scope>
    <source>
        <strain evidence="3 4">NF 2-5-3</strain>
    </source>
</reference>
<dbReference type="AlphaFoldDB" id="A0A5C6V3S0"/>
<dbReference type="EMBL" id="VOQS01000005">
    <property type="protein sequence ID" value="TXC79450.1"/>
    <property type="molecule type" value="Genomic_DNA"/>
</dbReference>
<evidence type="ECO:0000313" key="5">
    <source>
        <dbReference type="Proteomes" id="UP001481677"/>
    </source>
</evidence>
<dbReference type="Proteomes" id="UP000321776">
    <property type="component" value="Unassembled WGS sequence"/>
</dbReference>
<dbReference type="InterPro" id="IPR016181">
    <property type="entry name" value="Acyl_CoA_acyltransferase"/>
</dbReference>
<protein>
    <submittedName>
        <fullName evidence="3">GNAT family N-acetyltransferase</fullName>
    </submittedName>
</protein>
<comment type="caution">
    <text evidence="3">The sequence shown here is derived from an EMBL/GenBank/DDBJ whole genome shotgun (WGS) entry which is preliminary data.</text>
</comment>
<reference evidence="2 5" key="3">
    <citation type="submission" date="2024-01" db="EMBL/GenBank/DDBJ databases">
        <title>The diversity of rhizobia nodulating Mimosa spp. in eleven states of Brazil covering several biomes is determined by host plant, location, and edaphic factors.</title>
        <authorList>
            <person name="Rouws L."/>
            <person name="Barauna A."/>
            <person name="Beukes C."/>
            <person name="De Faria S.M."/>
            <person name="Gross E."/>
            <person name="Dos Reis Junior F.B."/>
            <person name="Simon M."/>
            <person name="Maluk M."/>
            <person name="Odee D.W."/>
            <person name="Kenicer G."/>
            <person name="Young J.P.W."/>
            <person name="Reis V.M."/>
            <person name="Zilli J."/>
            <person name="James E.K."/>
        </authorList>
    </citation>
    <scope>NUCLEOTIDE SEQUENCE [LARGE SCALE GENOMIC DNA]</scope>
    <source>
        <strain evidence="2 5">JPY530</strain>
    </source>
</reference>
<dbReference type="GO" id="GO:0016747">
    <property type="term" value="F:acyltransferase activity, transferring groups other than amino-acyl groups"/>
    <property type="evidence" value="ECO:0007669"/>
    <property type="project" value="InterPro"/>
</dbReference>
<proteinExistence type="predicted"/>
<dbReference type="EMBL" id="JAZHGA010000001">
    <property type="protein sequence ID" value="MEM5338138.1"/>
    <property type="molecule type" value="Genomic_DNA"/>
</dbReference>
<dbReference type="Pfam" id="PF13508">
    <property type="entry name" value="Acetyltransf_7"/>
    <property type="match status" value="1"/>
</dbReference>
<dbReference type="PROSITE" id="PS51186">
    <property type="entry name" value="GNAT"/>
    <property type="match status" value="1"/>
</dbReference>
<gene>
    <name evidence="3" type="ORF">FRZ40_34255</name>
    <name evidence="2" type="ORF">V4C56_00690</name>
</gene>
<keyword evidence="3" id="KW-0808">Transferase</keyword>